<organism evidence="1 2">
    <name type="scientific">Nitrosomonas communis</name>
    <dbReference type="NCBI Taxonomy" id="44574"/>
    <lineage>
        <taxon>Bacteria</taxon>
        <taxon>Pseudomonadati</taxon>
        <taxon>Pseudomonadota</taxon>
        <taxon>Betaproteobacteria</taxon>
        <taxon>Nitrosomonadales</taxon>
        <taxon>Nitrosomonadaceae</taxon>
        <taxon>Nitrosomonas</taxon>
    </lineage>
</organism>
<sequence length="50" mass="5898">MQASLKAFLNNSDLKHMENLADKEVAASMLEEMMGNLDQKEKKKYYLFHY</sequence>
<gene>
    <name evidence="1" type="ORF">BCL69_10073</name>
</gene>
<evidence type="ECO:0000313" key="2">
    <source>
        <dbReference type="Proteomes" id="UP000324176"/>
    </source>
</evidence>
<dbReference type="EMBL" id="VNHT01000007">
    <property type="protein sequence ID" value="TYP91842.1"/>
    <property type="molecule type" value="Genomic_DNA"/>
</dbReference>
<name>A0A5D3YJD7_9PROT</name>
<proteinExistence type="predicted"/>
<evidence type="ECO:0000313" key="1">
    <source>
        <dbReference type="EMBL" id="TYP91842.1"/>
    </source>
</evidence>
<comment type="caution">
    <text evidence="1">The sequence shown here is derived from an EMBL/GenBank/DDBJ whole genome shotgun (WGS) entry which is preliminary data.</text>
</comment>
<protein>
    <submittedName>
        <fullName evidence="1">Uncharacterized protein</fullName>
    </submittedName>
</protein>
<dbReference type="Proteomes" id="UP000324176">
    <property type="component" value="Unassembled WGS sequence"/>
</dbReference>
<dbReference type="AlphaFoldDB" id="A0A5D3YJD7"/>
<reference evidence="1 2" key="1">
    <citation type="submission" date="2019-07" db="EMBL/GenBank/DDBJ databases">
        <title>Active sludge and wastewater microbial communities from Klosterneuburg, Austria.</title>
        <authorList>
            <person name="Wagner M."/>
        </authorList>
    </citation>
    <scope>NUCLEOTIDE SEQUENCE [LARGE SCALE GENOMIC DNA]</scope>
    <source>
        <strain evidence="1 2">Nm2</strain>
    </source>
</reference>
<accession>A0A5D3YJD7</accession>
<dbReference type="RefSeq" id="WP_158441567.1">
    <property type="nucleotide sequence ID" value="NZ_CBDIPD010000080.1"/>
</dbReference>